<comment type="caution">
    <text evidence="1">The sequence shown here is derived from an EMBL/GenBank/DDBJ whole genome shotgun (WGS) entry which is preliminary data.</text>
</comment>
<dbReference type="GO" id="GO:0008168">
    <property type="term" value="F:methyltransferase activity"/>
    <property type="evidence" value="ECO:0007669"/>
    <property type="project" value="UniProtKB-KW"/>
</dbReference>
<name>A0ABV7SW09_9SPHN</name>
<proteinExistence type="predicted"/>
<evidence type="ECO:0000313" key="1">
    <source>
        <dbReference type="EMBL" id="MFC3580301.1"/>
    </source>
</evidence>
<keyword evidence="1" id="KW-0489">Methyltransferase</keyword>
<dbReference type="RefSeq" id="WP_261295804.1">
    <property type="nucleotide sequence ID" value="NZ_JANQBK010000019.1"/>
</dbReference>
<dbReference type="Gene3D" id="3.40.50.150">
    <property type="entry name" value="Vaccinia Virus protein VP39"/>
    <property type="match status" value="1"/>
</dbReference>
<protein>
    <submittedName>
        <fullName evidence="1">Class I SAM-dependent methyltransferase</fullName>
        <ecNumber evidence="1">2.1.-.-</ecNumber>
    </submittedName>
</protein>
<evidence type="ECO:0000313" key="2">
    <source>
        <dbReference type="Proteomes" id="UP001595713"/>
    </source>
</evidence>
<keyword evidence="2" id="KW-1185">Reference proteome</keyword>
<accession>A0ABV7SW09</accession>
<dbReference type="Proteomes" id="UP001595713">
    <property type="component" value="Unassembled WGS sequence"/>
</dbReference>
<gene>
    <name evidence="1" type="ORF">ACFONA_09015</name>
</gene>
<reference evidence="2" key="1">
    <citation type="journal article" date="2019" name="Int. J. Syst. Evol. Microbiol.">
        <title>The Global Catalogue of Microorganisms (GCM) 10K type strain sequencing project: providing services to taxonomists for standard genome sequencing and annotation.</title>
        <authorList>
            <consortium name="The Broad Institute Genomics Platform"/>
            <consortium name="The Broad Institute Genome Sequencing Center for Infectious Disease"/>
            <person name="Wu L."/>
            <person name="Ma J."/>
        </authorList>
    </citation>
    <scope>NUCLEOTIDE SEQUENCE [LARGE SCALE GENOMIC DNA]</scope>
    <source>
        <strain evidence="2">KCTC 42739</strain>
    </source>
</reference>
<dbReference type="SUPFAM" id="SSF53335">
    <property type="entry name" value="S-adenosyl-L-methionine-dependent methyltransferases"/>
    <property type="match status" value="1"/>
</dbReference>
<dbReference type="GO" id="GO:0032259">
    <property type="term" value="P:methylation"/>
    <property type="evidence" value="ECO:0007669"/>
    <property type="project" value="UniProtKB-KW"/>
</dbReference>
<keyword evidence="1" id="KW-0808">Transferase</keyword>
<dbReference type="InterPro" id="IPR029063">
    <property type="entry name" value="SAM-dependent_MTases_sf"/>
</dbReference>
<organism evidence="1 2">
    <name type="scientific">Sphingomonas hylomeconis</name>
    <dbReference type="NCBI Taxonomy" id="1395958"/>
    <lineage>
        <taxon>Bacteria</taxon>
        <taxon>Pseudomonadati</taxon>
        <taxon>Pseudomonadota</taxon>
        <taxon>Alphaproteobacteria</taxon>
        <taxon>Sphingomonadales</taxon>
        <taxon>Sphingomonadaceae</taxon>
        <taxon>Sphingomonas</taxon>
    </lineage>
</organism>
<dbReference type="EMBL" id="JBHRXP010000003">
    <property type="protein sequence ID" value="MFC3580301.1"/>
    <property type="molecule type" value="Genomic_DNA"/>
</dbReference>
<dbReference type="EC" id="2.1.-.-" evidence="1"/>
<sequence>MARLRHRDAGEVARLALKNAVHAVRSLTPTARADREADRAFDRRWGTDTSAGVSARVLGFDAAQIDQCRRYDPSREAMVRDPVAALQLHPAEWDFIDFGAGKGRAMMLAMEMGFASVTGVELSDRLCAIARANIARFAELSGTTIPAQVIAGDATMVAPAGRQILAYFYNPFGTTIMTAVRGRLEAALRDGAARVTVIYANPEHAEVFADAPGWRAGVAMPGVATFLRDA</sequence>